<keyword evidence="6 13" id="KW-0808">Transferase</keyword>
<reference evidence="16 17" key="1">
    <citation type="submission" date="2020-08" db="EMBL/GenBank/DDBJ databases">
        <title>Genome sequence of Nocardioides mesophilus KACC 16243T.</title>
        <authorList>
            <person name="Hyun D.-W."/>
            <person name="Bae J.-W."/>
        </authorList>
    </citation>
    <scope>NUCLEOTIDE SEQUENCE [LARGE SCALE GENOMIC DNA]</scope>
    <source>
        <strain evidence="16 17">KACC 16243</strain>
    </source>
</reference>
<evidence type="ECO:0000256" key="12">
    <source>
        <dbReference type="ARBA" id="ARBA00049954"/>
    </source>
</evidence>
<dbReference type="RefSeq" id="WP_187577795.1">
    <property type="nucleotide sequence ID" value="NZ_CP060713.1"/>
</dbReference>
<evidence type="ECO:0000256" key="8">
    <source>
        <dbReference type="ARBA" id="ARBA00022741"/>
    </source>
</evidence>
<evidence type="ECO:0000313" key="16">
    <source>
        <dbReference type="EMBL" id="QNN51952.1"/>
    </source>
</evidence>
<evidence type="ECO:0000256" key="6">
    <source>
        <dbReference type="ARBA" id="ARBA00022679"/>
    </source>
</evidence>
<dbReference type="InterPro" id="IPR000870">
    <property type="entry name" value="Homoserine_kinase"/>
</dbReference>
<comment type="function">
    <text evidence="12 13">Catalyzes the ATP-dependent phosphorylation of L-homoserine to L-homoserine phosphate.</text>
</comment>
<dbReference type="PRINTS" id="PR00958">
    <property type="entry name" value="HOMSERKINASE"/>
</dbReference>
<keyword evidence="17" id="KW-1185">Reference proteome</keyword>
<evidence type="ECO:0000256" key="10">
    <source>
        <dbReference type="ARBA" id="ARBA00022840"/>
    </source>
</evidence>
<keyword evidence="5 13" id="KW-0028">Amino-acid biosynthesis</keyword>
<dbReference type="InterPro" id="IPR014721">
    <property type="entry name" value="Ribsml_uS5_D2-typ_fold_subgr"/>
</dbReference>
<comment type="similarity">
    <text evidence="2 13">Belongs to the GHMP kinase family. Homoserine kinase subfamily.</text>
</comment>
<dbReference type="GO" id="GO:0009088">
    <property type="term" value="P:threonine biosynthetic process"/>
    <property type="evidence" value="ECO:0007669"/>
    <property type="project" value="UniProtKB-UniRule"/>
</dbReference>
<dbReference type="EC" id="2.7.1.39" evidence="3 13"/>
<gene>
    <name evidence="13" type="primary">thrB</name>
    <name evidence="16" type="ORF">H9L09_15720</name>
</gene>
<dbReference type="Pfam" id="PF08544">
    <property type="entry name" value="GHMP_kinases_C"/>
    <property type="match status" value="1"/>
</dbReference>
<dbReference type="AlphaFoldDB" id="A0A7G9R8M7"/>
<feature type="binding site" evidence="13">
    <location>
        <begin position="93"/>
        <end position="103"/>
    </location>
    <ligand>
        <name>ATP</name>
        <dbReference type="ChEBI" id="CHEBI:30616"/>
    </ligand>
</feature>
<evidence type="ECO:0000256" key="5">
    <source>
        <dbReference type="ARBA" id="ARBA00022605"/>
    </source>
</evidence>
<evidence type="ECO:0000256" key="11">
    <source>
        <dbReference type="ARBA" id="ARBA00049375"/>
    </source>
</evidence>
<evidence type="ECO:0000259" key="14">
    <source>
        <dbReference type="Pfam" id="PF00288"/>
    </source>
</evidence>
<evidence type="ECO:0000256" key="1">
    <source>
        <dbReference type="ARBA" id="ARBA00005015"/>
    </source>
</evidence>
<comment type="catalytic activity">
    <reaction evidence="11 13">
        <text>L-homoserine + ATP = O-phospho-L-homoserine + ADP + H(+)</text>
        <dbReference type="Rhea" id="RHEA:13985"/>
        <dbReference type="ChEBI" id="CHEBI:15378"/>
        <dbReference type="ChEBI" id="CHEBI:30616"/>
        <dbReference type="ChEBI" id="CHEBI:57476"/>
        <dbReference type="ChEBI" id="CHEBI:57590"/>
        <dbReference type="ChEBI" id="CHEBI:456216"/>
        <dbReference type="EC" id="2.7.1.39"/>
    </reaction>
</comment>
<sequence length="300" mass="30557">MPTLLTGPVTATVPATSANLGPGYDALGVALSLRDRVTAQVVDGPDEVLVTGEGATTVPRDSTHLVHRSMQAAFEHMGCETPALRLTCENVIPHGRGLGSSSAAIVAGVCLARGLVAGGSLLMDDDAVFALAADLEGHPDNVAPAFYGGFTIAYAEAGRFHAVSVALDPRVCAVALVPPDPVETTVARALLPAVVPHADAAANAGRAALLVAALSRQPELLLAATVDRLHQDYREPAMPASLDLVRTLRAEGLAAVVSGAGPSVLVLTDLGGAAAVAARAPAGWRAWTLSLETDGARVER</sequence>
<dbReference type="NCBIfam" id="TIGR00191">
    <property type="entry name" value="thrB"/>
    <property type="match status" value="1"/>
</dbReference>
<dbReference type="InterPro" id="IPR013750">
    <property type="entry name" value="GHMP_kinase_C_dom"/>
</dbReference>
<dbReference type="PANTHER" id="PTHR20861:SF1">
    <property type="entry name" value="HOMOSERINE KINASE"/>
    <property type="match status" value="1"/>
</dbReference>
<evidence type="ECO:0000259" key="15">
    <source>
        <dbReference type="Pfam" id="PF08544"/>
    </source>
</evidence>
<dbReference type="Proteomes" id="UP000515947">
    <property type="component" value="Chromosome"/>
</dbReference>
<evidence type="ECO:0000256" key="2">
    <source>
        <dbReference type="ARBA" id="ARBA00007370"/>
    </source>
</evidence>
<feature type="domain" description="GHMP kinase N-terminal" evidence="14">
    <location>
        <begin position="65"/>
        <end position="149"/>
    </location>
</feature>
<keyword evidence="7 13" id="KW-0791">Threonine biosynthesis</keyword>
<dbReference type="KEGG" id="nmes:H9L09_15720"/>
<evidence type="ECO:0000313" key="17">
    <source>
        <dbReference type="Proteomes" id="UP000515947"/>
    </source>
</evidence>
<comment type="subcellular location">
    <subcellularLocation>
        <location evidence="13">Cytoplasm</location>
    </subcellularLocation>
</comment>
<dbReference type="InterPro" id="IPR006204">
    <property type="entry name" value="GHMP_kinase_N_dom"/>
</dbReference>
<dbReference type="InterPro" id="IPR020568">
    <property type="entry name" value="Ribosomal_Su5_D2-typ_SF"/>
</dbReference>
<dbReference type="EMBL" id="CP060713">
    <property type="protein sequence ID" value="QNN51952.1"/>
    <property type="molecule type" value="Genomic_DNA"/>
</dbReference>
<feature type="domain" description="GHMP kinase C-terminal" evidence="15">
    <location>
        <begin position="224"/>
        <end position="284"/>
    </location>
</feature>
<dbReference type="HAMAP" id="MF_00384">
    <property type="entry name" value="Homoser_kinase"/>
    <property type="match status" value="1"/>
</dbReference>
<dbReference type="PIRSF" id="PIRSF000676">
    <property type="entry name" value="Homoser_kin"/>
    <property type="match status" value="1"/>
</dbReference>
<dbReference type="Pfam" id="PF00288">
    <property type="entry name" value="GHMP_kinases_N"/>
    <property type="match status" value="1"/>
</dbReference>
<comment type="pathway">
    <text evidence="1 13">Amino-acid biosynthesis; L-threonine biosynthesis; L-threonine from L-aspartate: step 4/5.</text>
</comment>
<dbReference type="InterPro" id="IPR036554">
    <property type="entry name" value="GHMP_kinase_C_sf"/>
</dbReference>
<dbReference type="GO" id="GO:0005737">
    <property type="term" value="C:cytoplasm"/>
    <property type="evidence" value="ECO:0007669"/>
    <property type="project" value="UniProtKB-SubCell"/>
</dbReference>
<dbReference type="GO" id="GO:0004413">
    <property type="term" value="F:homoserine kinase activity"/>
    <property type="evidence" value="ECO:0007669"/>
    <property type="project" value="UniProtKB-UniRule"/>
</dbReference>
<keyword evidence="8 13" id="KW-0547">Nucleotide-binding</keyword>
<keyword evidence="10 13" id="KW-0067">ATP-binding</keyword>
<dbReference type="PANTHER" id="PTHR20861">
    <property type="entry name" value="HOMOSERINE/4-DIPHOSPHOCYTIDYL-2-C-METHYL-D-ERYTHRITOL KINASE"/>
    <property type="match status" value="1"/>
</dbReference>
<evidence type="ECO:0000256" key="9">
    <source>
        <dbReference type="ARBA" id="ARBA00022777"/>
    </source>
</evidence>
<dbReference type="Gene3D" id="3.30.70.890">
    <property type="entry name" value="GHMP kinase, C-terminal domain"/>
    <property type="match status" value="1"/>
</dbReference>
<dbReference type="SUPFAM" id="SSF54211">
    <property type="entry name" value="Ribosomal protein S5 domain 2-like"/>
    <property type="match status" value="1"/>
</dbReference>
<keyword evidence="13" id="KW-0963">Cytoplasm</keyword>
<evidence type="ECO:0000256" key="3">
    <source>
        <dbReference type="ARBA" id="ARBA00012078"/>
    </source>
</evidence>
<proteinExistence type="inferred from homology"/>
<dbReference type="Gene3D" id="3.30.230.10">
    <property type="match status" value="1"/>
</dbReference>
<dbReference type="UniPathway" id="UPA00050">
    <property type="reaction ID" value="UER00064"/>
</dbReference>
<dbReference type="InterPro" id="IPR006203">
    <property type="entry name" value="GHMP_knse_ATP-bd_CS"/>
</dbReference>
<dbReference type="SUPFAM" id="SSF55060">
    <property type="entry name" value="GHMP Kinase, C-terminal domain"/>
    <property type="match status" value="1"/>
</dbReference>
<organism evidence="16 17">
    <name type="scientific">Nocardioides mesophilus</name>
    <dbReference type="NCBI Taxonomy" id="433659"/>
    <lineage>
        <taxon>Bacteria</taxon>
        <taxon>Bacillati</taxon>
        <taxon>Actinomycetota</taxon>
        <taxon>Actinomycetes</taxon>
        <taxon>Propionibacteriales</taxon>
        <taxon>Nocardioidaceae</taxon>
        <taxon>Nocardioides</taxon>
    </lineage>
</organism>
<name>A0A7G9R8M7_9ACTN</name>
<protein>
    <recommendedName>
        <fullName evidence="4 13">Homoserine kinase</fullName>
        <shortName evidence="13">HK</shortName>
        <shortName evidence="13">HSK</shortName>
        <ecNumber evidence="3 13">2.7.1.39</ecNumber>
    </recommendedName>
</protein>
<evidence type="ECO:0000256" key="4">
    <source>
        <dbReference type="ARBA" id="ARBA00017858"/>
    </source>
</evidence>
<dbReference type="GO" id="GO:0005524">
    <property type="term" value="F:ATP binding"/>
    <property type="evidence" value="ECO:0007669"/>
    <property type="project" value="UniProtKB-UniRule"/>
</dbReference>
<evidence type="ECO:0000256" key="13">
    <source>
        <dbReference type="HAMAP-Rule" id="MF_00384"/>
    </source>
</evidence>
<accession>A0A7G9R8M7</accession>
<dbReference type="PROSITE" id="PS00627">
    <property type="entry name" value="GHMP_KINASES_ATP"/>
    <property type="match status" value="1"/>
</dbReference>
<keyword evidence="9 13" id="KW-0418">Kinase</keyword>
<evidence type="ECO:0000256" key="7">
    <source>
        <dbReference type="ARBA" id="ARBA00022697"/>
    </source>
</evidence>